<proteinExistence type="inferred from homology"/>
<dbReference type="PANTHER" id="PTHR11070">
    <property type="entry name" value="UVRD / RECB / PCRA DNA HELICASE FAMILY MEMBER"/>
    <property type="match status" value="1"/>
</dbReference>
<evidence type="ECO:0000256" key="8">
    <source>
        <dbReference type="ARBA" id="ARBA00034617"/>
    </source>
</evidence>
<feature type="domain" description="UvrD-like helicase C-terminal" evidence="14">
    <location>
        <begin position="286"/>
        <end position="567"/>
    </location>
</feature>
<keyword evidence="2 12" id="KW-0547">Nucleotide-binding</keyword>
<dbReference type="FunFam" id="1.10.10.160:FF:000001">
    <property type="entry name" value="ATP-dependent DNA helicase"/>
    <property type="match status" value="1"/>
</dbReference>
<dbReference type="InterPro" id="IPR027417">
    <property type="entry name" value="P-loop_NTPase"/>
</dbReference>
<dbReference type="EMBL" id="CP097966">
    <property type="protein sequence ID" value="URQ63135.1"/>
    <property type="molecule type" value="Genomic_DNA"/>
</dbReference>
<comment type="catalytic activity">
    <reaction evidence="11">
        <text>ATP + H2O = ADP + phosphate + H(+)</text>
        <dbReference type="Rhea" id="RHEA:13065"/>
        <dbReference type="ChEBI" id="CHEBI:15377"/>
        <dbReference type="ChEBI" id="CHEBI:15378"/>
        <dbReference type="ChEBI" id="CHEBI:30616"/>
        <dbReference type="ChEBI" id="CHEBI:43474"/>
        <dbReference type="ChEBI" id="CHEBI:456216"/>
        <dbReference type="EC" id="5.6.2.4"/>
    </reaction>
</comment>
<dbReference type="GO" id="GO:0009314">
    <property type="term" value="P:response to radiation"/>
    <property type="evidence" value="ECO:0007669"/>
    <property type="project" value="UniProtKB-ARBA"/>
</dbReference>
<dbReference type="SUPFAM" id="SSF52540">
    <property type="entry name" value="P-loop containing nucleoside triphosphate hydrolases"/>
    <property type="match status" value="1"/>
</dbReference>
<dbReference type="GO" id="GO:0000725">
    <property type="term" value="P:recombinational repair"/>
    <property type="evidence" value="ECO:0007669"/>
    <property type="project" value="TreeGrafter"/>
</dbReference>
<protein>
    <recommendedName>
        <fullName evidence="9">DNA 3'-5' helicase</fullName>
        <ecNumber evidence="9">5.6.2.4</ecNumber>
    </recommendedName>
    <alternativeName>
        <fullName evidence="10">DNA 3'-5' helicase II</fullName>
    </alternativeName>
</protein>
<evidence type="ECO:0000256" key="2">
    <source>
        <dbReference type="ARBA" id="ARBA00022741"/>
    </source>
</evidence>
<dbReference type="PANTHER" id="PTHR11070:SF2">
    <property type="entry name" value="ATP-DEPENDENT DNA HELICASE SRS2"/>
    <property type="match status" value="1"/>
</dbReference>
<evidence type="ECO:0000256" key="11">
    <source>
        <dbReference type="ARBA" id="ARBA00048988"/>
    </source>
</evidence>
<feature type="domain" description="UvrD-like helicase ATP-binding" evidence="13">
    <location>
        <begin position="8"/>
        <end position="285"/>
    </location>
</feature>
<evidence type="ECO:0000256" key="4">
    <source>
        <dbReference type="ARBA" id="ARBA00022806"/>
    </source>
</evidence>
<name>A0A9Q8TY63_9GAMM</name>
<gene>
    <name evidence="15" type="primary">uvrD</name>
    <name evidence="15" type="synonym">mutU</name>
    <name evidence="15" type="synonym">recL</name>
    <name evidence="15" type="ORF">M9B40_05270</name>
</gene>
<dbReference type="EC" id="5.6.2.4" evidence="9"/>
<evidence type="ECO:0000313" key="15">
    <source>
        <dbReference type="EMBL" id="URQ63135.1"/>
    </source>
</evidence>
<dbReference type="InterPro" id="IPR013986">
    <property type="entry name" value="DExx_box_DNA_helicase_dom_sf"/>
</dbReference>
<dbReference type="Pfam" id="PF21196">
    <property type="entry name" value="PcrA_UvrD_tudor"/>
    <property type="match status" value="1"/>
</dbReference>
<dbReference type="Gene3D" id="1.10.486.10">
    <property type="entry name" value="PCRA, domain 4"/>
    <property type="match status" value="1"/>
</dbReference>
<dbReference type="GO" id="GO:0005524">
    <property type="term" value="F:ATP binding"/>
    <property type="evidence" value="ECO:0007669"/>
    <property type="project" value="UniProtKB-UniRule"/>
</dbReference>
<dbReference type="Gene3D" id="1.10.10.160">
    <property type="match status" value="1"/>
</dbReference>
<dbReference type="GO" id="GO:0003677">
    <property type="term" value="F:DNA binding"/>
    <property type="evidence" value="ECO:0007669"/>
    <property type="project" value="UniProtKB-KW"/>
</dbReference>
<dbReference type="Pfam" id="PF00580">
    <property type="entry name" value="UvrD-helicase"/>
    <property type="match status" value="1"/>
</dbReference>
<evidence type="ECO:0000256" key="3">
    <source>
        <dbReference type="ARBA" id="ARBA00022801"/>
    </source>
</evidence>
<organism evidence="15 16">
    <name type="scientific">SAR86 cluster bacterium</name>
    <dbReference type="NCBI Taxonomy" id="2030880"/>
    <lineage>
        <taxon>Bacteria</taxon>
        <taxon>Pseudomonadati</taxon>
        <taxon>Pseudomonadota</taxon>
        <taxon>Gammaproteobacteria</taxon>
        <taxon>SAR86 cluster</taxon>
    </lineage>
</organism>
<dbReference type="GO" id="GO:0005829">
    <property type="term" value="C:cytosol"/>
    <property type="evidence" value="ECO:0007669"/>
    <property type="project" value="TreeGrafter"/>
</dbReference>
<evidence type="ECO:0000259" key="13">
    <source>
        <dbReference type="PROSITE" id="PS51198"/>
    </source>
</evidence>
<keyword evidence="3 12" id="KW-0378">Hydrolase</keyword>
<dbReference type="AlphaFoldDB" id="A0A9Q8TY63"/>
<keyword evidence="4 12" id="KW-0347">Helicase</keyword>
<reference evidence="15" key="1">
    <citation type="submission" date="2022-05" db="EMBL/GenBank/DDBJ databases">
        <title>Single-amplified genomics reveal most streamlined microbe among free-living bacteria.</title>
        <authorList>
            <person name="Roda-Garcia J."/>
            <person name="Haro-Moreno J.M."/>
            <person name="Rodriguez-Valera F."/>
            <person name="Almagro-Moreno S."/>
            <person name="Lopez-Perez M."/>
        </authorList>
    </citation>
    <scope>NUCLEOTIDE SEQUENCE</scope>
    <source>
        <strain evidence="15">TMED112-D2-2</strain>
    </source>
</reference>
<dbReference type="Gene3D" id="3.40.50.300">
    <property type="entry name" value="P-loop containing nucleotide triphosphate hydrolases"/>
    <property type="match status" value="2"/>
</dbReference>
<dbReference type="FunFam" id="1.10.486.10:FF:000003">
    <property type="entry name" value="ATP-dependent DNA helicase"/>
    <property type="match status" value="1"/>
</dbReference>
<dbReference type="InterPro" id="IPR014016">
    <property type="entry name" value="UvrD-like_ATP-bd"/>
</dbReference>
<evidence type="ECO:0000256" key="10">
    <source>
        <dbReference type="ARBA" id="ARBA00034923"/>
    </source>
</evidence>
<evidence type="ECO:0000256" key="12">
    <source>
        <dbReference type="PROSITE-ProRule" id="PRU00560"/>
    </source>
</evidence>
<sequence length="725" mass="83445">MDVSFILDGLNEAQRDAVTSDSKKLLVLAGAGSGKTKVLVHRIAWLNKALSFSTHSILAVTFTNKAASEMKGRIEEILEQPIPEMWCGTFHSISNRLLRRHYSEANLDRDFAILDSDDQLRVIKRILKILELDDDQWVPEKVRWQINTWKDDALRPKDIDDKGDFNIEVLKKIYIAYEKYLEQENLVDFNELILRSYELIRDKAEIRSLYQKKFRCVLVDEFQDTNTLQYKWMRNLLDEKTFVTTVGDDDQSIYGWRGAKIENINHFAKDKGTEVTRLEQNYRSTSNILDAANAVIDKNTNRLGKKLWTALGEGDKIDIFEAYSEQEEASYVSESVHRIVDNNDNYKEVAVLYRSNAQSRVIEEYLLRNNIPYVIYGGVRFYERLEIKNVLSYLRLIVNKNDNTAFERAIGVPSRGVGEKTIESIRNYSNENNLSLFASSEQMASEDKIKGKAQNSIKNFTSQFETYNEKLQEISASELVEFVINHSGLIDHHMKESGEKGKIRVENINELITAVKSFEILNKNEDLSDYDSMLAAFLSSVSLDMGETQADKYDDAVQLMTIHSAKGLEFKHVFLVGMEENLFPHSRSVENISELEEERRLCYVGITRARQKLYLSYAEYRRMYGNDSYNPPSRFIKEIPDEHTDFVRPRQSYKTSYYGTANSFDSGNENSHEFSLGDSVVHEKFGLGTILSIEGEGELSKVQVNFADFGTKWLVLGYANLEKTN</sequence>
<dbReference type="CDD" id="cd17932">
    <property type="entry name" value="DEXQc_UvrD"/>
    <property type="match status" value="1"/>
</dbReference>
<dbReference type="PROSITE" id="PS51217">
    <property type="entry name" value="UVRD_HELICASE_CTER"/>
    <property type="match status" value="1"/>
</dbReference>
<keyword evidence="6" id="KW-0238">DNA-binding</keyword>
<dbReference type="InterPro" id="IPR014017">
    <property type="entry name" value="DNA_helicase_UvrD-like_C"/>
</dbReference>
<evidence type="ECO:0000256" key="7">
    <source>
        <dbReference type="ARBA" id="ARBA00023235"/>
    </source>
</evidence>
<dbReference type="Proteomes" id="UP001056381">
    <property type="component" value="Chromosome"/>
</dbReference>
<feature type="binding site" evidence="12">
    <location>
        <begin position="29"/>
        <end position="36"/>
    </location>
    <ligand>
        <name>ATP</name>
        <dbReference type="ChEBI" id="CHEBI:30616"/>
    </ligand>
</feature>
<dbReference type="Pfam" id="PF13361">
    <property type="entry name" value="UvrD_C"/>
    <property type="match status" value="1"/>
</dbReference>
<keyword evidence="7" id="KW-0413">Isomerase</keyword>
<evidence type="ECO:0000256" key="1">
    <source>
        <dbReference type="ARBA" id="ARBA00009922"/>
    </source>
</evidence>
<accession>A0A9Q8TY63</accession>
<comment type="catalytic activity">
    <reaction evidence="8">
        <text>Couples ATP hydrolysis with the unwinding of duplex DNA by translocating in the 3'-5' direction.</text>
        <dbReference type="EC" id="5.6.2.4"/>
    </reaction>
</comment>
<keyword evidence="5 12" id="KW-0067">ATP-binding</keyword>
<keyword evidence="16" id="KW-1185">Reference proteome</keyword>
<evidence type="ECO:0000313" key="16">
    <source>
        <dbReference type="Proteomes" id="UP001056381"/>
    </source>
</evidence>
<dbReference type="NCBIfam" id="NF008743">
    <property type="entry name" value="PRK11773.1"/>
    <property type="match status" value="1"/>
</dbReference>
<dbReference type="GO" id="GO:0043138">
    <property type="term" value="F:3'-5' DNA helicase activity"/>
    <property type="evidence" value="ECO:0007669"/>
    <property type="project" value="UniProtKB-EC"/>
</dbReference>
<evidence type="ECO:0000256" key="9">
    <source>
        <dbReference type="ARBA" id="ARBA00034808"/>
    </source>
</evidence>
<evidence type="ECO:0000256" key="5">
    <source>
        <dbReference type="ARBA" id="ARBA00022840"/>
    </source>
</evidence>
<evidence type="ECO:0000256" key="6">
    <source>
        <dbReference type="ARBA" id="ARBA00023125"/>
    </source>
</evidence>
<dbReference type="InterPro" id="IPR000212">
    <property type="entry name" value="DNA_helicase_UvrD/REP"/>
</dbReference>
<dbReference type="GO" id="GO:0016787">
    <property type="term" value="F:hydrolase activity"/>
    <property type="evidence" value="ECO:0007669"/>
    <property type="project" value="UniProtKB-UniRule"/>
</dbReference>
<comment type="similarity">
    <text evidence="1">Belongs to the helicase family. UvrD subfamily.</text>
</comment>
<dbReference type="PROSITE" id="PS51198">
    <property type="entry name" value="UVRD_HELICASE_ATP_BIND"/>
    <property type="match status" value="1"/>
</dbReference>
<dbReference type="CDD" id="cd18807">
    <property type="entry name" value="SF1_C_UvrD"/>
    <property type="match status" value="1"/>
</dbReference>
<evidence type="ECO:0000259" key="14">
    <source>
        <dbReference type="PROSITE" id="PS51217"/>
    </source>
</evidence>
<dbReference type="GO" id="GO:0033202">
    <property type="term" value="C:DNA helicase complex"/>
    <property type="evidence" value="ECO:0007669"/>
    <property type="project" value="TreeGrafter"/>
</dbReference>